<evidence type="ECO:0000313" key="3">
    <source>
        <dbReference type="EMBL" id="ADG77856.1"/>
    </source>
</evidence>
<protein>
    <submittedName>
        <fullName evidence="3">UspA domain protein</fullName>
    </submittedName>
</protein>
<dbReference type="Proteomes" id="UP000001213">
    <property type="component" value="Chromosome"/>
</dbReference>
<dbReference type="KEGG" id="tpr:Tpau_1225"/>
<dbReference type="eggNOG" id="COG0589">
    <property type="taxonomic scope" value="Bacteria"/>
</dbReference>
<reference evidence="3 4" key="2">
    <citation type="journal article" date="2011" name="Stand. Genomic Sci.">
        <title>Complete genome sequence of Tsukamurella paurometabola type strain (no. 33).</title>
        <authorList>
            <person name="Munk A.C."/>
            <person name="Lapidus A."/>
            <person name="Lucas S."/>
            <person name="Nolan M."/>
            <person name="Tice H."/>
            <person name="Cheng J.F."/>
            <person name="Del Rio T.G."/>
            <person name="Goodwin L."/>
            <person name="Pitluck S."/>
            <person name="Liolios K."/>
            <person name="Huntemann M."/>
            <person name="Ivanova N."/>
            <person name="Mavromatis K."/>
            <person name="Mikhailova N."/>
            <person name="Pati A."/>
            <person name="Chen A."/>
            <person name="Palaniappan K."/>
            <person name="Tapia R."/>
            <person name="Han C."/>
            <person name="Land M."/>
            <person name="Hauser L."/>
            <person name="Chang Y.J."/>
            <person name="Jeffries C.D."/>
            <person name="Brettin T."/>
            <person name="Yasawong M."/>
            <person name="Brambilla E.M."/>
            <person name="Rohde M."/>
            <person name="Sikorski J."/>
            <person name="Goker M."/>
            <person name="Detter J.C."/>
            <person name="Woyke T."/>
            <person name="Bristow J."/>
            <person name="Eisen J.A."/>
            <person name="Markowitz V."/>
            <person name="Hugenholtz P."/>
            <person name="Kyrpides N.C."/>
            <person name="Klenk H.P."/>
        </authorList>
    </citation>
    <scope>NUCLEOTIDE SEQUENCE [LARGE SCALE GENOMIC DNA]</scope>
    <source>
        <strain evidence="4">ATCC 8368 / DSM 20162 / CCUG 35730 / CIP 100753 / JCM 10117 / KCTC 9821 / NBRC 16120 / NCIMB 702349 / NCTC 13040</strain>
    </source>
</reference>
<sequence length="301" mass="31462">MGGVRNRSAADWNYGHMIVYVAYLATDGGKDAVALGAQLARTLDAEVAIGMIVPPDNAAAMAPGDFDEVLTAQADGWLSDARDLITDDIPVSTHIGVYDSIAGGIIAEAERVGASIIVAGGSGGGLLGPYSLGSVVNDLLHSAPLPVAIAPRGFRNQGVRTVREVTCALGTRYGAEAVLETAIRGCQRAGVPLRLISLIALDLMPSKRREDSNAVYAAEKHAERLLDEARGRLPGVVEVSSAVATGPSVEDAVRRLDWQPGDVILVGSSRLAAPRRLFLGSTAAKMLRVVAVPMIVVPREI</sequence>
<dbReference type="InterPro" id="IPR006016">
    <property type="entry name" value="UspA"/>
</dbReference>
<organism evidence="3 4">
    <name type="scientific">Tsukamurella paurometabola (strain ATCC 8368 / DSM 20162 / CCUG 35730 / CIP 100753 / JCM 10117 / KCTC 9821 / NBRC 16120 / NCIMB 702349 / NCTC 13040)</name>
    <name type="common">Corynebacterium paurometabolum</name>
    <dbReference type="NCBI Taxonomy" id="521096"/>
    <lineage>
        <taxon>Bacteria</taxon>
        <taxon>Bacillati</taxon>
        <taxon>Actinomycetota</taxon>
        <taxon>Actinomycetes</taxon>
        <taxon>Mycobacteriales</taxon>
        <taxon>Tsukamurellaceae</taxon>
        <taxon>Tsukamurella</taxon>
    </lineage>
</organism>
<evidence type="ECO:0000259" key="2">
    <source>
        <dbReference type="Pfam" id="PF00582"/>
    </source>
</evidence>
<dbReference type="PANTHER" id="PTHR46268:SF6">
    <property type="entry name" value="UNIVERSAL STRESS PROTEIN UP12"/>
    <property type="match status" value="1"/>
</dbReference>
<feature type="domain" description="UspA" evidence="2">
    <location>
        <begin position="19"/>
        <end position="150"/>
    </location>
</feature>
<dbReference type="Pfam" id="PF00582">
    <property type="entry name" value="Usp"/>
    <property type="match status" value="2"/>
</dbReference>
<keyword evidence="4" id="KW-1185">Reference proteome</keyword>
<dbReference type="AlphaFoldDB" id="D5UW49"/>
<gene>
    <name evidence="3" type="ordered locus">Tpau_1225</name>
</gene>
<accession>D5UW49</accession>
<dbReference type="PANTHER" id="PTHR46268">
    <property type="entry name" value="STRESS RESPONSE PROTEIN NHAX"/>
    <property type="match status" value="1"/>
</dbReference>
<dbReference type="InterPro" id="IPR014729">
    <property type="entry name" value="Rossmann-like_a/b/a_fold"/>
</dbReference>
<feature type="domain" description="UspA" evidence="2">
    <location>
        <begin position="175"/>
        <end position="298"/>
    </location>
</feature>
<dbReference type="HOGENOM" id="CLU_049301_4_1_11"/>
<dbReference type="EMBL" id="CP001966">
    <property type="protein sequence ID" value="ADG77856.1"/>
    <property type="molecule type" value="Genomic_DNA"/>
</dbReference>
<dbReference type="STRING" id="521096.Tpau_1225"/>
<reference evidence="4" key="1">
    <citation type="submission" date="2010-03" db="EMBL/GenBank/DDBJ databases">
        <title>The complete chromosome of Tsukamurella paurometabola DSM 20162.</title>
        <authorList>
            <consortium name="US DOE Joint Genome Institute (JGI-PGF)"/>
            <person name="Lucas S."/>
            <person name="Copeland A."/>
            <person name="Lapidus A."/>
            <person name="Glavina del Rio T."/>
            <person name="Dalin E."/>
            <person name="Tice H."/>
            <person name="Bruce D."/>
            <person name="Goodwin L."/>
            <person name="Pitluck S."/>
            <person name="Kyrpides N."/>
            <person name="Mavromatis K."/>
            <person name="Ivanova N."/>
            <person name="Mikhailova N."/>
            <person name="Munk A.C."/>
            <person name="Brettin T."/>
            <person name="Detter J.C."/>
            <person name="Tapia R."/>
            <person name="Han C."/>
            <person name="Larimer F."/>
            <person name="Land M."/>
            <person name="Hauser L."/>
            <person name="Markowitz V."/>
            <person name="Cheng J.-F."/>
            <person name="Hugenholtz P."/>
            <person name="Woyke T."/>
            <person name="Wu D."/>
            <person name="Jando M."/>
            <person name="Brambilla E."/>
            <person name="Klenk H.-P."/>
            <person name="Eisen J.A."/>
        </authorList>
    </citation>
    <scope>NUCLEOTIDE SEQUENCE [LARGE SCALE GENOMIC DNA]</scope>
    <source>
        <strain evidence="4">ATCC 8368 / DSM 20162 / CCUG 35730 / CIP 100753 / JCM 10117 / KCTC 9821 / NBRC 16120 / NCIMB 702349 / NCTC 13040</strain>
    </source>
</reference>
<evidence type="ECO:0000256" key="1">
    <source>
        <dbReference type="ARBA" id="ARBA00008791"/>
    </source>
</evidence>
<dbReference type="Gene3D" id="3.40.50.620">
    <property type="entry name" value="HUPs"/>
    <property type="match status" value="2"/>
</dbReference>
<comment type="similarity">
    <text evidence="1">Belongs to the universal stress protein A family.</text>
</comment>
<dbReference type="CDD" id="cd00293">
    <property type="entry name" value="USP-like"/>
    <property type="match status" value="2"/>
</dbReference>
<evidence type="ECO:0000313" key="4">
    <source>
        <dbReference type="Proteomes" id="UP000001213"/>
    </source>
</evidence>
<name>D5UW49_TSUPD</name>
<dbReference type="SUPFAM" id="SSF52402">
    <property type="entry name" value="Adenine nucleotide alpha hydrolases-like"/>
    <property type="match status" value="2"/>
</dbReference>
<proteinExistence type="inferred from homology"/>